<dbReference type="EMBL" id="CCYA01000272">
    <property type="protein sequence ID" value="CEH15697.1"/>
    <property type="molecule type" value="Genomic_DNA"/>
</dbReference>
<dbReference type="Gene3D" id="3.40.50.300">
    <property type="entry name" value="P-loop containing nucleotide triphosphate hydrolases"/>
    <property type="match status" value="1"/>
</dbReference>
<feature type="compositionally biased region" description="Low complexity" evidence="6">
    <location>
        <begin position="1966"/>
        <end position="1981"/>
    </location>
</feature>
<feature type="compositionally biased region" description="Acidic residues" evidence="6">
    <location>
        <begin position="1580"/>
        <end position="1591"/>
    </location>
</feature>
<dbReference type="PROSITE" id="PS51192">
    <property type="entry name" value="HELICASE_ATP_BIND_1"/>
    <property type="match status" value="1"/>
</dbReference>
<feature type="compositionally biased region" description="Low complexity" evidence="6">
    <location>
        <begin position="2007"/>
        <end position="2038"/>
    </location>
</feature>
<feature type="compositionally biased region" description="Acidic residues" evidence="6">
    <location>
        <begin position="40"/>
        <end position="50"/>
    </location>
</feature>
<dbReference type="GO" id="GO:0003677">
    <property type="term" value="F:DNA binding"/>
    <property type="evidence" value="ECO:0007669"/>
    <property type="project" value="TreeGrafter"/>
</dbReference>
<dbReference type="InterPro" id="IPR038718">
    <property type="entry name" value="SNF2-like_sf"/>
</dbReference>
<dbReference type="Pfam" id="PF00271">
    <property type="entry name" value="Helicase_C"/>
    <property type="match status" value="1"/>
</dbReference>
<dbReference type="CDD" id="cd18793">
    <property type="entry name" value="SF2_C_SNF"/>
    <property type="match status" value="1"/>
</dbReference>
<dbReference type="Pfam" id="PF00176">
    <property type="entry name" value="SNF2-rel_dom"/>
    <property type="match status" value="1"/>
</dbReference>
<dbReference type="PANTHER" id="PTHR45623:SF17">
    <property type="entry name" value="CHROMODOMAIN-HELICASE-DNA-BINDING PROTEIN 3-RELATED"/>
    <property type="match status" value="1"/>
</dbReference>
<sequence length="2136" mass="238817">MRPRRGTRRGPRAAAPSNTRQDDDDSDQYSYGEAARSDNEDFMSADEELPEIITRRDTSSSSRAPRPQPVPKGTGRASRASSSGKAKPAWQPPSSDDEQSSDVEEVQDVPLRSSRGPTRRSAGLRWQTTPAVSEDEEEEDVRPLKTRRMASGRAAAASTPAGRSSRGQGKAKQSAGPSTRSAKASAPHKRKASRLKSGRGAQKSKAKAGTQTRARSSARTSRRASRKSASGASYVFDPIVLPGDSAEEAESQEEFDGAFRPGKGQTKRKRKKFVPLYPSSDEDFEYGDYGLPLHQRRKAPPLPSKQKVKIQPHIDFEIDPLSEDALATYGKLRDVSPMPKKRSARLVGSDDSLLSDAADDSGVDAYLQDSSDLDDSDNVSVVSDELDKSTRAARHRRNSVEMLSDSSDGKSRRRRAKSEDSAEEHYHVSEDEEPKFDQDGLPIEKSLLGEHWPTCHKCGEESALSLMGGLQRLVGKLRREGKLRKGRLMERKTKGGRVSNLIGEFDETEAIEGTLEDRVEERRQGILQAGGWLECCTCSASFHWGCLAAPRQRRILDEINAIHEAAQKALEPGKPFVEREGLKWNEFVSFVECSDCFTEHGRRRCAHYECCRQVTGDSTVEETAVARQGAQWQCMDCEVWGRVASIIAWRPSAEAAAEPEPEPAPGEPLPVRSFKENLHREYLVRFVDVSFRNTQWVPHAWLSVTNSHLLNHFLQKGTRVELEDKAIKGVGKPIINAQSARAGVAGTLARGRKSAVELLSQAPATRRRRRRRRLELVEDQTNDQVAIVADGPPRAVPDAQLRIPFPWRTPDRVLDCFFKVDILGAAGRIAARNKEPPNPNRRPRAKQHAENRQKYREDPNMIHIDDLDENLLDPESALESLPYVAKIFVKWEDIGYDLSTWEDGPSPVDQADVYEEFVAAYRRYLQGRKVFVPLLSAKQLQDLDNRKGLSFKPFREQPRYVCEGQLLDFQLEGLNWMRFNWFNHQPGILADEMGLGKTIQMISFLGSLYHEYNVSPFLIVVPNSTIGNWVREFETWMPSMRVVPYYGVADSRDVVENYELFHENKMDGRQALKAHVVLVSDTMARATPAVLRRVQHWQVMVVDEGQSLKGGESNKLVRQLNDLPAEHRMIMTGTPLNNNIGELFNLLNWLQPGGDWSRIEDLKKEYESLTPALIEELQPRLRPFFLRRLKADVVNLPAKTELIVPISLKPVQKQIYKSILEANIEDIQGLLNERHGKGKKKKIVLNMNGILSQLRKCCQHPYLIAPTLEIREGDRKYVAEEEMNRFVDASGKLAFLRELLPKLKARGHRVLLFSQFVINLNIVEDFLEDAGYKFLRLDGNLGQKQRQKGIDAFNKPDSEYFIYILSTRAGGVGINLATADTVIVFDPDFNPHVDMQAIARAHRIGQTKRVLIFDLVSKSTAEERIIQNARGKMVLDHLIVQNLNNEETQAEEIESIIKYGAQALFAEQGTEETAQDIRYTSDDLDKLIERAETEDQDGPLAATEGDGGFSFARIWETENANGESDVVPAQNIADSDFWQDLLEKTRLAEDARREEKAKREAEELASGKRRTRKQTKYDLDGEQQDDDDEEWVAQRAGSEASDHAMPAAAEVAAEAGDLVPKPARKRGPRKSQGEGAARARGRPRKSQTDEATPGNQDGEAGPSQPKPRGRQVLMPDGENIPTPAQAQLILETIPRNVMIEVLDNVLVKKTDIEALQPSNKRPQLTHLHAVYFEKQLGIPYACFKFAFTFIDSSQLPENVRGLDFDGAVFLDAGIVREHLIRAVAKIWQVWNKGKHGRKARLLTDAEKQELMQGFSSLRDLGATNIDGVMHAAEIMFGTADVAQARSMLRVLRDKLVEMMTILGPFNDDQNRRLLATSRKVHSASEALLLATSPEAPPPLGNFDYIYRPRPSMTKAERELARQAATPPIDPMSAGVISLEQAHLLEKKRQELGPARLSQLQARARKSAGSASQSATSPSQTAHPVPRYDVALVPPPTSQMPVSAFSRPSTSQPPQYAQSQPALHNSPPRHPASSHASPPAVEDFYAKHATREESAPRASFAITNRGGQLCEICEGQFHFVNKCPVMQPGNEKIATQRYQAMARALVANPSNITKRTLTFMRQVLLKRDVVASQVPAV</sequence>
<dbReference type="InterPro" id="IPR014001">
    <property type="entry name" value="Helicase_ATP-bd"/>
</dbReference>
<dbReference type="GO" id="GO:0042393">
    <property type="term" value="F:histone binding"/>
    <property type="evidence" value="ECO:0007669"/>
    <property type="project" value="TreeGrafter"/>
</dbReference>
<dbReference type="InterPro" id="IPR027417">
    <property type="entry name" value="P-loop_NTPase"/>
</dbReference>
<evidence type="ECO:0000256" key="5">
    <source>
        <dbReference type="ARBA" id="ARBA00023242"/>
    </source>
</evidence>
<dbReference type="SMART" id="SM00487">
    <property type="entry name" value="DEXDc"/>
    <property type="match status" value="1"/>
</dbReference>
<dbReference type="SMART" id="SM00490">
    <property type="entry name" value="HELICc"/>
    <property type="match status" value="1"/>
</dbReference>
<proteinExistence type="predicted"/>
<feature type="compositionally biased region" description="Low complexity" evidence="6">
    <location>
        <begin position="151"/>
        <end position="167"/>
    </location>
</feature>
<evidence type="ECO:0000313" key="10">
    <source>
        <dbReference type="Proteomes" id="UP000054845"/>
    </source>
</evidence>
<feature type="compositionally biased region" description="Basic and acidic residues" evidence="6">
    <location>
        <begin position="417"/>
        <end position="429"/>
    </location>
</feature>
<feature type="domain" description="Helicase ATP-binding" evidence="7">
    <location>
        <begin position="978"/>
        <end position="1153"/>
    </location>
</feature>
<evidence type="ECO:0000256" key="4">
    <source>
        <dbReference type="ARBA" id="ARBA00022840"/>
    </source>
</evidence>
<dbReference type="SUPFAM" id="SSF52540">
    <property type="entry name" value="P-loop containing nucleoside triphosphate hydrolases"/>
    <property type="match status" value="2"/>
</dbReference>
<keyword evidence="10" id="KW-1185">Reference proteome</keyword>
<feature type="region of interest" description="Disordered" evidence="6">
    <location>
        <begin position="1958"/>
        <end position="2038"/>
    </location>
</feature>
<keyword evidence="4" id="KW-0067">ATP-binding</keyword>
<keyword evidence="5" id="KW-0539">Nucleus</keyword>
<keyword evidence="3" id="KW-0378">Hydrolase</keyword>
<feature type="compositionally biased region" description="Acidic residues" evidence="6">
    <location>
        <begin position="95"/>
        <end position="107"/>
    </location>
</feature>
<dbReference type="InterPro" id="IPR000330">
    <property type="entry name" value="SNF2_N"/>
</dbReference>
<name>A0A0P1BIM8_9BASI</name>
<accession>A0A0P1BIM8</accession>
<dbReference type="Pfam" id="PF23615">
    <property type="entry name" value="Chromo_MIT1"/>
    <property type="match status" value="1"/>
</dbReference>
<feature type="domain" description="Helicase C-terminal" evidence="8">
    <location>
        <begin position="1295"/>
        <end position="1447"/>
    </location>
</feature>
<dbReference type="STRING" id="401625.A0A0P1BIM8"/>
<feature type="compositionally biased region" description="Basic and acidic residues" evidence="6">
    <location>
        <begin position="1549"/>
        <end position="1566"/>
    </location>
</feature>
<dbReference type="OrthoDB" id="5857104at2759"/>
<feature type="compositionally biased region" description="Basic residues" evidence="6">
    <location>
        <begin position="186"/>
        <end position="206"/>
    </location>
</feature>
<evidence type="ECO:0000256" key="3">
    <source>
        <dbReference type="ARBA" id="ARBA00022801"/>
    </source>
</evidence>
<evidence type="ECO:0000313" key="9">
    <source>
        <dbReference type="EMBL" id="CEH15697.1"/>
    </source>
</evidence>
<dbReference type="GO" id="GO:0003682">
    <property type="term" value="F:chromatin binding"/>
    <property type="evidence" value="ECO:0007669"/>
    <property type="project" value="TreeGrafter"/>
</dbReference>
<dbReference type="GO" id="GO:0140658">
    <property type="term" value="F:ATP-dependent chromatin remodeler activity"/>
    <property type="evidence" value="ECO:0007669"/>
    <property type="project" value="TreeGrafter"/>
</dbReference>
<feature type="compositionally biased region" description="Low complexity" evidence="6">
    <location>
        <begin position="346"/>
        <end position="356"/>
    </location>
</feature>
<feature type="compositionally biased region" description="Basic and acidic residues" evidence="6">
    <location>
        <begin position="847"/>
        <end position="857"/>
    </location>
</feature>
<reference evidence="9 10" key="1">
    <citation type="submission" date="2014-09" db="EMBL/GenBank/DDBJ databases">
        <authorList>
            <person name="Magalhaes I.L.F."/>
            <person name="Oliveira U."/>
            <person name="Santos F.R."/>
            <person name="Vidigal T.H.D.A."/>
            <person name="Brescovit A.D."/>
            <person name="Santos A.J."/>
        </authorList>
    </citation>
    <scope>NUCLEOTIDE SEQUENCE [LARGE SCALE GENOMIC DNA]</scope>
</reference>
<dbReference type="GO" id="GO:0000785">
    <property type="term" value="C:chromatin"/>
    <property type="evidence" value="ECO:0007669"/>
    <property type="project" value="TreeGrafter"/>
</dbReference>
<evidence type="ECO:0000259" key="8">
    <source>
        <dbReference type="PROSITE" id="PS51194"/>
    </source>
</evidence>
<feature type="region of interest" description="Disordered" evidence="6">
    <location>
        <begin position="331"/>
        <end position="440"/>
    </location>
</feature>
<feature type="compositionally biased region" description="Low complexity" evidence="6">
    <location>
        <begin position="72"/>
        <end position="87"/>
    </location>
</feature>
<dbReference type="GO" id="GO:0005524">
    <property type="term" value="F:ATP binding"/>
    <property type="evidence" value="ECO:0007669"/>
    <property type="project" value="InterPro"/>
</dbReference>
<dbReference type="InterPro" id="IPR056616">
    <property type="entry name" value="Chromo_MIT1"/>
</dbReference>
<dbReference type="GO" id="GO:0016887">
    <property type="term" value="F:ATP hydrolysis activity"/>
    <property type="evidence" value="ECO:0007669"/>
    <property type="project" value="TreeGrafter"/>
</dbReference>
<comment type="subcellular location">
    <subcellularLocation>
        <location evidence="1">Nucleus</location>
    </subcellularLocation>
</comment>
<organism evidence="9 10">
    <name type="scientific">Ceraceosorus bombacis</name>
    <dbReference type="NCBI Taxonomy" id="401625"/>
    <lineage>
        <taxon>Eukaryota</taxon>
        <taxon>Fungi</taxon>
        <taxon>Dikarya</taxon>
        <taxon>Basidiomycota</taxon>
        <taxon>Ustilaginomycotina</taxon>
        <taxon>Exobasidiomycetes</taxon>
        <taxon>Ceraceosorales</taxon>
        <taxon>Ceraceosoraceae</taxon>
        <taxon>Ceraceosorus</taxon>
    </lineage>
</organism>
<feature type="compositionally biased region" description="Acidic residues" evidence="6">
    <location>
        <begin position="245"/>
        <end position="256"/>
    </location>
</feature>
<protein>
    <submittedName>
        <fullName evidence="9">Snf2 family dna-dependent atpase</fullName>
    </submittedName>
</protein>
<dbReference type="InterPro" id="IPR001650">
    <property type="entry name" value="Helicase_C-like"/>
</dbReference>
<dbReference type="PROSITE" id="PS51194">
    <property type="entry name" value="HELICASE_CTER"/>
    <property type="match status" value="1"/>
</dbReference>
<evidence type="ECO:0000256" key="1">
    <source>
        <dbReference type="ARBA" id="ARBA00004123"/>
    </source>
</evidence>
<evidence type="ECO:0000256" key="6">
    <source>
        <dbReference type="SAM" id="MobiDB-lite"/>
    </source>
</evidence>
<feature type="region of interest" description="Disordered" evidence="6">
    <location>
        <begin position="830"/>
        <end position="857"/>
    </location>
</feature>
<evidence type="ECO:0000259" key="7">
    <source>
        <dbReference type="PROSITE" id="PS51192"/>
    </source>
</evidence>
<feature type="region of interest" description="Disordered" evidence="6">
    <location>
        <begin position="1"/>
        <end position="274"/>
    </location>
</feature>
<dbReference type="Proteomes" id="UP000054845">
    <property type="component" value="Unassembled WGS sequence"/>
</dbReference>
<feature type="region of interest" description="Disordered" evidence="6">
    <location>
        <begin position="1549"/>
        <end position="1680"/>
    </location>
</feature>
<dbReference type="GO" id="GO:0005634">
    <property type="term" value="C:nucleus"/>
    <property type="evidence" value="ECO:0007669"/>
    <property type="project" value="UniProtKB-SubCell"/>
</dbReference>
<evidence type="ECO:0000256" key="2">
    <source>
        <dbReference type="ARBA" id="ARBA00022741"/>
    </source>
</evidence>
<dbReference type="Gene3D" id="3.40.50.10810">
    <property type="entry name" value="Tandem AAA-ATPase domain"/>
    <property type="match status" value="1"/>
</dbReference>
<dbReference type="PANTHER" id="PTHR45623">
    <property type="entry name" value="CHROMODOMAIN-HELICASE-DNA-BINDING PROTEIN 3-RELATED-RELATED"/>
    <property type="match status" value="1"/>
</dbReference>
<keyword evidence="2" id="KW-0547">Nucleotide-binding</keyword>
<feature type="compositionally biased region" description="Basic residues" evidence="6">
    <location>
        <begin position="1"/>
        <end position="11"/>
    </location>
</feature>
<feature type="compositionally biased region" description="Low complexity" evidence="6">
    <location>
        <begin position="208"/>
        <end position="219"/>
    </location>
</feature>
<dbReference type="InterPro" id="IPR049730">
    <property type="entry name" value="SNF2/RAD54-like_C"/>
</dbReference>